<comment type="cofactor">
    <cofactor evidence="1">
        <name>Zn(2+)</name>
        <dbReference type="ChEBI" id="CHEBI:29105"/>
    </cofactor>
</comment>
<dbReference type="PANTHER" id="PTHR30304">
    <property type="entry name" value="D-TAGATOSE-1,6-BISPHOSPHATE ALDOLASE"/>
    <property type="match status" value="1"/>
</dbReference>
<dbReference type="Gene3D" id="3.20.20.70">
    <property type="entry name" value="Aldolase class I"/>
    <property type="match status" value="1"/>
</dbReference>
<dbReference type="PANTHER" id="PTHR30304:SF0">
    <property type="entry name" value="D-TAGATOSE-1,6-BISPHOSPHATE ALDOLASE SUBUNIT GATY-RELATED"/>
    <property type="match status" value="1"/>
</dbReference>
<protein>
    <submittedName>
        <fullName evidence="2">Ketose-bisphosphate aldolase</fullName>
    </submittedName>
</protein>
<comment type="caution">
    <text evidence="2">The sequence shown here is derived from an EMBL/GenBank/DDBJ whole genome shotgun (WGS) entry which is preliminary data.</text>
</comment>
<evidence type="ECO:0000313" key="2">
    <source>
        <dbReference type="EMBL" id="MDQ0205064.1"/>
    </source>
</evidence>
<name>A0ABT9YDF4_9FIRM</name>
<organism evidence="2 3">
    <name type="scientific">Pectinatus haikarae</name>
    <dbReference type="NCBI Taxonomy" id="349096"/>
    <lineage>
        <taxon>Bacteria</taxon>
        <taxon>Bacillati</taxon>
        <taxon>Bacillota</taxon>
        <taxon>Negativicutes</taxon>
        <taxon>Selenomonadales</taxon>
        <taxon>Selenomonadaceae</taxon>
        <taxon>Pectinatus</taxon>
    </lineage>
</organism>
<dbReference type="PIRSF" id="PIRSF001359">
    <property type="entry name" value="F_bP_aldolase_II"/>
    <property type="match status" value="1"/>
</dbReference>
<dbReference type="InterPro" id="IPR000771">
    <property type="entry name" value="FBA_II"/>
</dbReference>
<reference evidence="2 3" key="1">
    <citation type="submission" date="2023-07" db="EMBL/GenBank/DDBJ databases">
        <title>Genomic Encyclopedia of Type Strains, Phase IV (KMG-IV): sequencing the most valuable type-strain genomes for metagenomic binning, comparative biology and taxonomic classification.</title>
        <authorList>
            <person name="Goeker M."/>
        </authorList>
    </citation>
    <scope>NUCLEOTIDE SEQUENCE [LARGE SCALE GENOMIC DNA]</scope>
    <source>
        <strain evidence="2 3">DSM 16980</strain>
    </source>
</reference>
<dbReference type="InterPro" id="IPR013785">
    <property type="entry name" value="Aldolase_TIM"/>
</dbReference>
<dbReference type="InterPro" id="IPR050246">
    <property type="entry name" value="Class_II_FBP_aldolase"/>
</dbReference>
<accession>A0ABT9YDF4</accession>
<dbReference type="EMBL" id="JAUSUE010000028">
    <property type="protein sequence ID" value="MDQ0205064.1"/>
    <property type="molecule type" value="Genomic_DNA"/>
</dbReference>
<dbReference type="RefSeq" id="WP_196605149.1">
    <property type="nucleotide sequence ID" value="NZ_CP116940.1"/>
</dbReference>
<dbReference type="SUPFAM" id="SSF51569">
    <property type="entry name" value="Aldolase"/>
    <property type="match status" value="1"/>
</dbReference>
<keyword evidence="3" id="KW-1185">Reference proteome</keyword>
<dbReference type="NCBIfam" id="TIGR00167">
    <property type="entry name" value="cbbA"/>
    <property type="match status" value="1"/>
</dbReference>
<evidence type="ECO:0000256" key="1">
    <source>
        <dbReference type="ARBA" id="ARBA00001947"/>
    </source>
</evidence>
<proteinExistence type="predicted"/>
<dbReference type="Proteomes" id="UP001239167">
    <property type="component" value="Unassembled WGS sequence"/>
</dbReference>
<gene>
    <name evidence="2" type="ORF">J2S01_002802</name>
</gene>
<evidence type="ECO:0000313" key="3">
    <source>
        <dbReference type="Proteomes" id="UP001239167"/>
    </source>
</evidence>
<sequence length="280" mass="30762">MLVSTKEMLQEAKKRGFAIPSANFVDQLSVRTHIRTAQKLGLPLILSYAQAHSIYLDIEEAALLGKLYIKKASVPVALHLDHGMDLAFIERAVELGFTSVMIDASMHDLAGNIEITKKVVMFAHRHNITVEAEIGHVGTGINVGQGETDLGDNSIYTTVNEAKKIAEQSGLDSLAVSIGTAHGLYKGTPKINFARLGELAEHIDVPLVLHGGSSSGYENLEKCALGGIAKINIYTDFIVNAYTRLRQNLPENYFEVRDSIEQGMADTLEHYYKVFHTQKI</sequence>
<dbReference type="Pfam" id="PF01116">
    <property type="entry name" value="F_bP_aldolase"/>
    <property type="match status" value="1"/>
</dbReference>